<dbReference type="AlphaFoldDB" id="A0A420I3P0"/>
<comment type="similarity">
    <text evidence="1">Belongs to the palC family.</text>
</comment>
<dbReference type="Proteomes" id="UP000283383">
    <property type="component" value="Unassembled WGS sequence"/>
</dbReference>
<feature type="domain" description="BRO1" evidence="4">
    <location>
        <begin position="1"/>
        <end position="474"/>
    </location>
</feature>
<dbReference type="InterPro" id="IPR004328">
    <property type="entry name" value="BRO1_dom"/>
</dbReference>
<proteinExistence type="inferred from homology"/>
<dbReference type="PANTHER" id="PTHR40463:SF1">
    <property type="entry name" value="PH-RESPONSE REGULATOR PROTEIN PALC"/>
    <property type="match status" value="1"/>
</dbReference>
<dbReference type="SMART" id="SM01041">
    <property type="entry name" value="BRO1"/>
    <property type="match status" value="1"/>
</dbReference>
<feature type="compositionally biased region" description="Acidic residues" evidence="3">
    <location>
        <begin position="438"/>
        <end position="451"/>
    </location>
</feature>
<dbReference type="Gene3D" id="1.25.40.280">
    <property type="entry name" value="alix/aip1 like domains"/>
    <property type="match status" value="1"/>
</dbReference>
<organism evidence="5 6">
    <name type="scientific">Golovinomyces cichoracearum</name>
    <dbReference type="NCBI Taxonomy" id="62708"/>
    <lineage>
        <taxon>Eukaryota</taxon>
        <taxon>Fungi</taxon>
        <taxon>Dikarya</taxon>
        <taxon>Ascomycota</taxon>
        <taxon>Pezizomycotina</taxon>
        <taxon>Leotiomycetes</taxon>
        <taxon>Erysiphales</taxon>
        <taxon>Erysiphaceae</taxon>
        <taxon>Golovinomyces</taxon>
    </lineage>
</organism>
<sequence length="474" mass="52564">MPFSFTLPTTSSFAFSQFFSSDTHPSLPLAASTSRGVLRDTLKKHKRLPPAERASHLSSVLLSLENYIPYLTVIDQGLGSQLLDGKPVDVILKSTPIFKWRPTLSDNPVLGREIARIEVNSLEYEIYFTLSTLAYTHTLLSRSCLNPLYSISTALPSLEQRTLAITTATKNLLLAGSIHEYLSTCCEQLSDPVPCIDLSQSTFKALSSLALAEATLLAVLKDDPYPAVVVQDRNKLDKEWMIKSPEIPKVRANLFARLCLAAAGHTTNGLSLLNNVSSKSEGKISPHLLKYMEGLRKTSRGKACRFFAIGAELDGQIGTALAWLQAGMYELGIRLEDDSMKSLKKIKKGWEEKKEQKRIEKGTHWGTDAGSLEEERILDFLESKWSKINDTINAQIVPPIGPLMATMPSGRDIYILKQFDPPSLDASALLNLKSLEYDDSSGMEKSSDEEDERKARNKASPHIQSDYSGRGNYY</sequence>
<comment type="caution">
    <text evidence="5">The sequence shown here is derived from an EMBL/GenBank/DDBJ whole genome shotgun (WGS) entry which is preliminary data.</text>
</comment>
<dbReference type="GO" id="GO:0071467">
    <property type="term" value="P:cellular response to pH"/>
    <property type="evidence" value="ECO:0007669"/>
    <property type="project" value="InterPro"/>
</dbReference>
<evidence type="ECO:0000313" key="5">
    <source>
        <dbReference type="EMBL" id="RKF64328.1"/>
    </source>
</evidence>
<dbReference type="InterPro" id="IPR038499">
    <property type="entry name" value="BRO1_sf"/>
</dbReference>
<feature type="region of interest" description="Disordered" evidence="3">
    <location>
        <begin position="438"/>
        <end position="474"/>
    </location>
</feature>
<accession>A0A420I3P0</accession>
<evidence type="ECO:0000259" key="4">
    <source>
        <dbReference type="PROSITE" id="PS51180"/>
    </source>
</evidence>
<keyword evidence="6" id="KW-1185">Reference proteome</keyword>
<evidence type="ECO:0000256" key="3">
    <source>
        <dbReference type="SAM" id="MobiDB-lite"/>
    </source>
</evidence>
<dbReference type="STRING" id="62708.A0A420I3P0"/>
<dbReference type="InterPro" id="IPR037505">
    <property type="entry name" value="pH-resp_palC"/>
</dbReference>
<gene>
    <name evidence="5" type="ORF">GcM3_133013</name>
</gene>
<evidence type="ECO:0000256" key="2">
    <source>
        <dbReference type="ARBA" id="ARBA00022193"/>
    </source>
</evidence>
<protein>
    <recommendedName>
        <fullName evidence="2">pH-response regulator protein palC</fullName>
    </recommendedName>
</protein>
<evidence type="ECO:0000313" key="6">
    <source>
        <dbReference type="Proteomes" id="UP000283383"/>
    </source>
</evidence>
<dbReference type="EMBL" id="MCBQ01013324">
    <property type="protein sequence ID" value="RKF64328.1"/>
    <property type="molecule type" value="Genomic_DNA"/>
</dbReference>
<evidence type="ECO:0000256" key="1">
    <source>
        <dbReference type="ARBA" id="ARBA00010997"/>
    </source>
</evidence>
<dbReference type="PROSITE" id="PS51180">
    <property type="entry name" value="BRO1"/>
    <property type="match status" value="1"/>
</dbReference>
<reference evidence="5 6" key="1">
    <citation type="journal article" date="2018" name="BMC Genomics">
        <title>Comparative genome analyses reveal sequence features reflecting distinct modes of host-adaptation between dicot and monocot powdery mildew.</title>
        <authorList>
            <person name="Wu Y."/>
            <person name="Ma X."/>
            <person name="Pan Z."/>
            <person name="Kale S.D."/>
            <person name="Song Y."/>
            <person name="King H."/>
            <person name="Zhang Q."/>
            <person name="Presley C."/>
            <person name="Deng X."/>
            <person name="Wei C.I."/>
            <person name="Xiao S."/>
        </authorList>
    </citation>
    <scope>NUCLEOTIDE SEQUENCE [LARGE SCALE GENOMIC DNA]</scope>
    <source>
        <strain evidence="5">UMSG3</strain>
    </source>
</reference>
<name>A0A420I3P0_9PEZI</name>
<dbReference type="GO" id="GO:0005886">
    <property type="term" value="C:plasma membrane"/>
    <property type="evidence" value="ECO:0007669"/>
    <property type="project" value="TreeGrafter"/>
</dbReference>
<dbReference type="PANTHER" id="PTHR40463">
    <property type="entry name" value="PH-RESPONSE REGULATOR PROTEIN PALC"/>
    <property type="match status" value="1"/>
</dbReference>